<dbReference type="Proteomes" id="UP001348641">
    <property type="component" value="Unassembled WGS sequence"/>
</dbReference>
<comment type="caution">
    <text evidence="2">The sequence shown here is derived from an EMBL/GenBank/DDBJ whole genome shotgun (WGS) entry which is preliminary data.</text>
</comment>
<proteinExistence type="predicted"/>
<gene>
    <name evidence="2" type="ORF">Q8A49_07350</name>
</gene>
<reference evidence="2 3" key="1">
    <citation type="submission" date="2023-07" db="EMBL/GenBank/DDBJ databases">
        <authorList>
            <person name="Girao M."/>
            <person name="Carvalho M.F."/>
        </authorList>
    </citation>
    <scope>NUCLEOTIDE SEQUENCE [LARGE SCALE GENOMIC DNA]</scope>
    <source>
        <strain evidence="2 3">66/93</strain>
    </source>
</reference>
<evidence type="ECO:0000313" key="3">
    <source>
        <dbReference type="Proteomes" id="UP001348641"/>
    </source>
</evidence>
<evidence type="ECO:0000313" key="2">
    <source>
        <dbReference type="EMBL" id="MEE2050308.1"/>
    </source>
</evidence>
<organism evidence="2 3">
    <name type="scientific">Nocardiopsis tropica</name>
    <dbReference type="NCBI Taxonomy" id="109330"/>
    <lineage>
        <taxon>Bacteria</taxon>
        <taxon>Bacillati</taxon>
        <taxon>Actinomycetota</taxon>
        <taxon>Actinomycetes</taxon>
        <taxon>Streptosporangiales</taxon>
        <taxon>Nocardiopsidaceae</taxon>
        <taxon>Nocardiopsis</taxon>
    </lineage>
</organism>
<feature type="compositionally biased region" description="Polar residues" evidence="1">
    <location>
        <begin position="83"/>
        <end position="92"/>
    </location>
</feature>
<evidence type="ECO:0000256" key="1">
    <source>
        <dbReference type="SAM" id="MobiDB-lite"/>
    </source>
</evidence>
<accession>A0ABU7KLZ2</accession>
<dbReference type="RefSeq" id="WP_330157533.1">
    <property type="nucleotide sequence ID" value="NZ_BAAAJA010000059.1"/>
</dbReference>
<name>A0ABU7KLZ2_9ACTN</name>
<protein>
    <submittedName>
        <fullName evidence="2">Uncharacterized protein</fullName>
    </submittedName>
</protein>
<dbReference type="EMBL" id="JAUUCC010000013">
    <property type="protein sequence ID" value="MEE2050308.1"/>
    <property type="molecule type" value="Genomic_DNA"/>
</dbReference>
<feature type="region of interest" description="Disordered" evidence="1">
    <location>
        <begin position="75"/>
        <end position="111"/>
    </location>
</feature>
<sequence>MPGTIPGALLRRMGWDITVEPYAGASAHGPLYGAPVAVRALMDAARRRVRDTEGDEVVSETTLRVRLDVAQHFPTGSRVTLPDGSTPTVITTSRHDGRQMPVPSHLEVSLT</sequence>